<protein>
    <recommendedName>
        <fullName evidence="4">Lipoprotein</fullName>
    </recommendedName>
</protein>
<organism evidence="2 3">
    <name type="scientific">Clostridium acetobutylicum (strain ATCC 824 / DSM 792 / JCM 1419 / IAM 19013 / LMG 5710 / NBRC 13948 / NRRL B-527 / VKM B-1787 / 2291 / W)</name>
    <dbReference type="NCBI Taxonomy" id="272562"/>
    <lineage>
        <taxon>Bacteria</taxon>
        <taxon>Bacillati</taxon>
        <taxon>Bacillota</taxon>
        <taxon>Clostridia</taxon>
        <taxon>Eubacteriales</taxon>
        <taxon>Clostridiaceae</taxon>
        <taxon>Clostridium</taxon>
    </lineage>
</organism>
<dbReference type="GeneID" id="44998474"/>
<dbReference type="PATRIC" id="fig|272562.8.peg.2192"/>
<dbReference type="eggNOG" id="ENOG50323J8">
    <property type="taxonomic scope" value="Bacteria"/>
</dbReference>
<name>Q97HM5_CLOAB</name>
<evidence type="ECO:0000256" key="1">
    <source>
        <dbReference type="SAM" id="SignalP"/>
    </source>
</evidence>
<dbReference type="EMBL" id="AE001437">
    <property type="protein sequence ID" value="AAK79945.1"/>
    <property type="molecule type" value="Genomic_DNA"/>
</dbReference>
<keyword evidence="3" id="KW-1185">Reference proteome</keyword>
<dbReference type="STRING" id="272562.CA_C1985"/>
<evidence type="ECO:0008006" key="4">
    <source>
        <dbReference type="Google" id="ProtNLM"/>
    </source>
</evidence>
<gene>
    <name evidence="2" type="ordered locus">CA_C1985</name>
</gene>
<dbReference type="AlphaFoldDB" id="Q97HM5"/>
<proteinExistence type="predicted"/>
<dbReference type="PIR" id="F97144">
    <property type="entry name" value="F97144"/>
</dbReference>
<keyword evidence="1" id="KW-0732">Signal</keyword>
<dbReference type="Proteomes" id="UP000000814">
    <property type="component" value="Chromosome"/>
</dbReference>
<dbReference type="HOGENOM" id="CLU_111930_0_0_9"/>
<reference evidence="2 3" key="1">
    <citation type="journal article" date="2001" name="J. Bacteriol.">
        <title>Genome sequence and comparative analysis of the solvent-producing bacterium Clostridium acetobutylicum.</title>
        <authorList>
            <person name="Nolling J."/>
            <person name="Breton G."/>
            <person name="Omelchenko M.V."/>
            <person name="Makarova K.S."/>
            <person name="Zeng Q."/>
            <person name="Gibson R."/>
            <person name="Lee H.M."/>
            <person name="Dubois J."/>
            <person name="Qiu D."/>
            <person name="Hitti J."/>
            <person name="Wolf Y.I."/>
            <person name="Tatusov R.L."/>
            <person name="Sabathe F."/>
            <person name="Doucette-Stamm L."/>
            <person name="Soucaille P."/>
            <person name="Daly M.J."/>
            <person name="Bennett G.N."/>
            <person name="Koonin E.V."/>
            <person name="Smith D.R."/>
        </authorList>
    </citation>
    <scope>NUCLEOTIDE SEQUENCE [LARGE SCALE GENOMIC DNA]</scope>
    <source>
        <strain evidence="3">ATCC 824 / DSM 792 / JCM 1419 / LMG 5710 / VKM B-1787</strain>
    </source>
</reference>
<feature type="signal peptide" evidence="1">
    <location>
        <begin position="1"/>
        <end position="25"/>
    </location>
</feature>
<evidence type="ECO:0000313" key="3">
    <source>
        <dbReference type="Proteomes" id="UP000000814"/>
    </source>
</evidence>
<dbReference type="RefSeq" id="WP_010965286.1">
    <property type="nucleotide sequence ID" value="NC_003030.1"/>
</dbReference>
<dbReference type="PROSITE" id="PS51257">
    <property type="entry name" value="PROKAR_LIPOPROTEIN"/>
    <property type="match status" value="1"/>
</dbReference>
<accession>Q97HM5</accession>
<dbReference type="KEGG" id="cac:CA_C1985"/>
<evidence type="ECO:0000313" key="2">
    <source>
        <dbReference type="EMBL" id="AAK79945.1"/>
    </source>
</evidence>
<feature type="chain" id="PRO_5038500562" description="Lipoprotein" evidence="1">
    <location>
        <begin position="26"/>
        <end position="118"/>
    </location>
</feature>
<sequence length="118" mass="13079">MKKYKIINKFVTIILALFIPLFAFSGCSSNNSTSNNQNSVKKVTNKDEIKKTYDADLKKLEKDSTITKEQSASVLNALMGTVNKATGNTPKAALDKLVKEKVITQDQENKIIDALKIK</sequence>